<keyword evidence="9" id="KW-1185">Reference proteome</keyword>
<accession>A0ABT3TIH5</accession>
<keyword evidence="7" id="KW-0175">Coiled coil</keyword>
<evidence type="ECO:0000313" key="8">
    <source>
        <dbReference type="EMBL" id="MCX2982135.1"/>
    </source>
</evidence>
<keyword evidence="6 7" id="KW-0131">Cell cycle</keyword>
<evidence type="ECO:0000313" key="9">
    <source>
        <dbReference type="Proteomes" id="UP001143362"/>
    </source>
</evidence>
<keyword evidence="7" id="KW-0997">Cell inner membrane</keyword>
<dbReference type="Pfam" id="PF04977">
    <property type="entry name" value="DivIC"/>
    <property type="match status" value="1"/>
</dbReference>
<comment type="function">
    <text evidence="7">Essential cell division protein. May link together the upstream cell division proteins, which are predominantly cytoplasmic, with the downstream cell division proteins, which are predominantly periplasmic.</text>
</comment>
<comment type="subcellular location">
    <subcellularLocation>
        <location evidence="7">Cell inner membrane</location>
        <topology evidence="7">Single-pass type II membrane protein</topology>
    </subcellularLocation>
    <text evidence="7">Localizes to the division septum.</text>
</comment>
<dbReference type="GO" id="GO:0051301">
    <property type="term" value="P:cell division"/>
    <property type="evidence" value="ECO:0007669"/>
    <property type="project" value="UniProtKB-KW"/>
</dbReference>
<dbReference type="InterPro" id="IPR023081">
    <property type="entry name" value="Cell_div_FtsB"/>
</dbReference>
<dbReference type="PANTHER" id="PTHR37485:SF1">
    <property type="entry name" value="CELL DIVISION PROTEIN FTSB"/>
    <property type="match status" value="1"/>
</dbReference>
<dbReference type="HAMAP" id="MF_00599">
    <property type="entry name" value="FtsB"/>
    <property type="match status" value="1"/>
</dbReference>
<feature type="topological domain" description="Periplasmic" evidence="7">
    <location>
        <begin position="22"/>
        <end position="103"/>
    </location>
</feature>
<protein>
    <recommendedName>
        <fullName evidence="7">Cell division protein FtsB</fullName>
    </recommendedName>
</protein>
<dbReference type="EMBL" id="SHNN01000003">
    <property type="protein sequence ID" value="MCX2982135.1"/>
    <property type="molecule type" value="Genomic_DNA"/>
</dbReference>
<gene>
    <name evidence="7 8" type="primary">ftsB</name>
    <name evidence="8" type="ORF">EYC98_14835</name>
</gene>
<evidence type="ECO:0000256" key="1">
    <source>
        <dbReference type="ARBA" id="ARBA00022475"/>
    </source>
</evidence>
<comment type="subunit">
    <text evidence="7">Part of a complex composed of FtsB, FtsL and FtsQ.</text>
</comment>
<name>A0ABT3TIH5_9GAMM</name>
<evidence type="ECO:0000256" key="3">
    <source>
        <dbReference type="ARBA" id="ARBA00022692"/>
    </source>
</evidence>
<comment type="caution">
    <text evidence="8">The sequence shown here is derived from an EMBL/GenBank/DDBJ whole genome shotgun (WGS) entry which is preliminary data.</text>
</comment>
<evidence type="ECO:0000256" key="7">
    <source>
        <dbReference type="HAMAP-Rule" id="MF_00599"/>
    </source>
</evidence>
<organism evidence="8 9">
    <name type="scientific">Candidatus Litorirhabdus singularis</name>
    <dbReference type="NCBI Taxonomy" id="2518993"/>
    <lineage>
        <taxon>Bacteria</taxon>
        <taxon>Pseudomonadati</taxon>
        <taxon>Pseudomonadota</taxon>
        <taxon>Gammaproteobacteria</taxon>
        <taxon>Cellvibrionales</taxon>
        <taxon>Halieaceae</taxon>
        <taxon>Candidatus Litorirhabdus</taxon>
    </lineage>
</organism>
<feature type="topological domain" description="Cytoplasmic" evidence="7">
    <location>
        <begin position="1"/>
        <end position="3"/>
    </location>
</feature>
<keyword evidence="1 7" id="KW-1003">Cell membrane</keyword>
<evidence type="ECO:0000256" key="5">
    <source>
        <dbReference type="ARBA" id="ARBA00023136"/>
    </source>
</evidence>
<feature type="coiled-coil region" evidence="7">
    <location>
        <begin position="36"/>
        <end position="70"/>
    </location>
</feature>
<keyword evidence="5 7" id="KW-0472">Membrane</keyword>
<dbReference type="Proteomes" id="UP001143362">
    <property type="component" value="Unassembled WGS sequence"/>
</dbReference>
<sequence length="103" mass="11833">MKWLAAGLLALLLLLQYRLWFAEGSRAELSRLQSKIETQQAVNATLRTRNRKLELEVLDLQRGLDSLEERARKDLGMIREGETFYQLVDKKTPEKAAESDDGN</sequence>
<dbReference type="InterPro" id="IPR007060">
    <property type="entry name" value="FtsL/DivIC"/>
</dbReference>
<keyword evidence="3 7" id="KW-0812">Transmembrane</keyword>
<evidence type="ECO:0000256" key="2">
    <source>
        <dbReference type="ARBA" id="ARBA00022618"/>
    </source>
</evidence>
<proteinExistence type="inferred from homology"/>
<reference evidence="8" key="1">
    <citation type="submission" date="2019-02" db="EMBL/GenBank/DDBJ databases">
        <authorList>
            <person name="Li S.-H."/>
        </authorList>
    </citation>
    <scope>NUCLEOTIDE SEQUENCE</scope>
    <source>
        <strain evidence="8">IMCC14734</strain>
    </source>
</reference>
<dbReference type="NCBIfam" id="NF002058">
    <property type="entry name" value="PRK00888.1"/>
    <property type="match status" value="1"/>
</dbReference>
<keyword evidence="2 7" id="KW-0132">Cell division</keyword>
<dbReference type="RefSeq" id="WP_279246164.1">
    <property type="nucleotide sequence ID" value="NZ_SHNN01000003.1"/>
</dbReference>
<evidence type="ECO:0000256" key="6">
    <source>
        <dbReference type="ARBA" id="ARBA00023306"/>
    </source>
</evidence>
<keyword evidence="4 7" id="KW-1133">Transmembrane helix</keyword>
<evidence type="ECO:0000256" key="4">
    <source>
        <dbReference type="ARBA" id="ARBA00022989"/>
    </source>
</evidence>
<dbReference type="PANTHER" id="PTHR37485">
    <property type="entry name" value="CELL DIVISION PROTEIN FTSB"/>
    <property type="match status" value="1"/>
</dbReference>
<comment type="similarity">
    <text evidence="7">Belongs to the FtsB family.</text>
</comment>